<dbReference type="GO" id="GO:1990904">
    <property type="term" value="C:ribonucleoprotein complex"/>
    <property type="evidence" value="ECO:0007669"/>
    <property type="project" value="TreeGrafter"/>
</dbReference>
<gene>
    <name evidence="5" type="ORF">V5799_030116</name>
</gene>
<dbReference type="GO" id="GO:0003729">
    <property type="term" value="F:mRNA binding"/>
    <property type="evidence" value="ECO:0007669"/>
    <property type="project" value="TreeGrafter"/>
</dbReference>
<feature type="compositionally biased region" description="Basic and acidic residues" evidence="3">
    <location>
        <begin position="118"/>
        <end position="134"/>
    </location>
</feature>
<evidence type="ECO:0000313" key="5">
    <source>
        <dbReference type="EMBL" id="KAK8776538.1"/>
    </source>
</evidence>
<dbReference type="SUPFAM" id="SSF54928">
    <property type="entry name" value="RNA-binding domain, RBD"/>
    <property type="match status" value="4"/>
</dbReference>
<dbReference type="GO" id="GO:0005737">
    <property type="term" value="C:cytoplasm"/>
    <property type="evidence" value="ECO:0007669"/>
    <property type="project" value="TreeGrafter"/>
</dbReference>
<evidence type="ECO:0000256" key="3">
    <source>
        <dbReference type="SAM" id="MobiDB-lite"/>
    </source>
</evidence>
<dbReference type="InterPro" id="IPR012677">
    <property type="entry name" value="Nucleotide-bd_a/b_plait_sf"/>
</dbReference>
<proteinExistence type="predicted"/>
<evidence type="ECO:0000259" key="4">
    <source>
        <dbReference type="PROSITE" id="PS50102"/>
    </source>
</evidence>
<keyword evidence="1 2" id="KW-0694">RNA-binding</keyword>
<feature type="compositionally biased region" description="Low complexity" evidence="3">
    <location>
        <begin position="322"/>
        <end position="337"/>
    </location>
</feature>
<dbReference type="Pfam" id="PF00076">
    <property type="entry name" value="RRM_1"/>
    <property type="match status" value="5"/>
</dbReference>
<comment type="caution">
    <text evidence="5">The sequence shown here is derived from an EMBL/GenBank/DDBJ whole genome shotgun (WGS) entry which is preliminary data.</text>
</comment>
<dbReference type="SMART" id="SM00360">
    <property type="entry name" value="RRM"/>
    <property type="match status" value="5"/>
</dbReference>
<dbReference type="PANTHER" id="PTHR23003">
    <property type="entry name" value="RNA RECOGNITION MOTIF RRM DOMAIN CONTAINING PROTEIN"/>
    <property type="match status" value="1"/>
</dbReference>
<feature type="compositionally biased region" description="Basic and acidic residues" evidence="3">
    <location>
        <begin position="14"/>
        <end position="31"/>
    </location>
</feature>
<evidence type="ECO:0000313" key="6">
    <source>
        <dbReference type="Proteomes" id="UP001321473"/>
    </source>
</evidence>
<feature type="region of interest" description="Disordered" evidence="3">
    <location>
        <begin position="108"/>
        <end position="134"/>
    </location>
</feature>
<dbReference type="EMBL" id="JARKHS020012830">
    <property type="protein sequence ID" value="KAK8776538.1"/>
    <property type="molecule type" value="Genomic_DNA"/>
</dbReference>
<dbReference type="Proteomes" id="UP001321473">
    <property type="component" value="Unassembled WGS sequence"/>
</dbReference>
<feature type="compositionally biased region" description="Basic and acidic residues" evidence="3">
    <location>
        <begin position="527"/>
        <end position="545"/>
    </location>
</feature>
<feature type="region of interest" description="Disordered" evidence="3">
    <location>
        <begin position="210"/>
        <end position="386"/>
    </location>
</feature>
<feature type="domain" description="RRM" evidence="4">
    <location>
        <begin position="557"/>
        <end position="630"/>
    </location>
</feature>
<feature type="compositionally biased region" description="Low complexity" evidence="3">
    <location>
        <begin position="647"/>
        <end position="661"/>
    </location>
</feature>
<dbReference type="GO" id="GO:0005634">
    <property type="term" value="C:nucleus"/>
    <property type="evidence" value="ECO:0007669"/>
    <property type="project" value="TreeGrafter"/>
</dbReference>
<dbReference type="PROSITE" id="PS50102">
    <property type="entry name" value="RRM"/>
    <property type="match status" value="4"/>
</dbReference>
<keyword evidence="6" id="KW-1185">Reference proteome</keyword>
<name>A0AAQ4EPQ6_AMBAM</name>
<feature type="compositionally biased region" description="Polar residues" evidence="3">
    <location>
        <begin position="219"/>
        <end position="232"/>
    </location>
</feature>
<reference evidence="5 6" key="1">
    <citation type="journal article" date="2023" name="Arcadia Sci">
        <title>De novo assembly of a long-read Amblyomma americanum tick genome.</title>
        <authorList>
            <person name="Chou S."/>
            <person name="Poskanzer K.E."/>
            <person name="Rollins M."/>
            <person name="Thuy-Boun P.S."/>
        </authorList>
    </citation>
    <scope>NUCLEOTIDE SEQUENCE [LARGE SCALE GENOMIC DNA]</scope>
    <source>
        <strain evidence="5">F_SG_1</strain>
        <tissue evidence="5">Salivary glands</tissue>
    </source>
</reference>
<feature type="compositionally biased region" description="Polar residues" evidence="3">
    <location>
        <begin position="292"/>
        <end position="314"/>
    </location>
</feature>
<feature type="region of interest" description="Disordered" evidence="3">
    <location>
        <begin position="1"/>
        <end position="31"/>
    </location>
</feature>
<dbReference type="CDD" id="cd00590">
    <property type="entry name" value="RRM_SF"/>
    <property type="match status" value="5"/>
</dbReference>
<dbReference type="InterPro" id="IPR000504">
    <property type="entry name" value="RRM_dom"/>
</dbReference>
<feature type="domain" description="RRM" evidence="4">
    <location>
        <begin position="32"/>
        <end position="106"/>
    </location>
</feature>
<evidence type="ECO:0000256" key="2">
    <source>
        <dbReference type="PROSITE-ProRule" id="PRU00176"/>
    </source>
</evidence>
<dbReference type="Gene3D" id="3.30.70.330">
    <property type="match status" value="5"/>
</dbReference>
<feature type="region of interest" description="Disordered" evidence="3">
    <location>
        <begin position="634"/>
        <end position="661"/>
    </location>
</feature>
<feature type="domain" description="RRM" evidence="4">
    <location>
        <begin position="137"/>
        <end position="211"/>
    </location>
</feature>
<dbReference type="InterPro" id="IPR050374">
    <property type="entry name" value="RRT5_SRSF_SR"/>
</dbReference>
<dbReference type="PANTHER" id="PTHR23003:SF3">
    <property type="entry name" value="FI21236P1-RELATED"/>
    <property type="match status" value="1"/>
</dbReference>
<dbReference type="InterPro" id="IPR035979">
    <property type="entry name" value="RBD_domain_sf"/>
</dbReference>
<feature type="compositionally biased region" description="Low complexity" evidence="3">
    <location>
        <begin position="349"/>
        <end position="362"/>
    </location>
</feature>
<organism evidence="5 6">
    <name type="scientific">Amblyomma americanum</name>
    <name type="common">Lone star tick</name>
    <dbReference type="NCBI Taxonomy" id="6943"/>
    <lineage>
        <taxon>Eukaryota</taxon>
        <taxon>Metazoa</taxon>
        <taxon>Ecdysozoa</taxon>
        <taxon>Arthropoda</taxon>
        <taxon>Chelicerata</taxon>
        <taxon>Arachnida</taxon>
        <taxon>Acari</taxon>
        <taxon>Parasitiformes</taxon>
        <taxon>Ixodida</taxon>
        <taxon>Ixodoidea</taxon>
        <taxon>Ixodidae</taxon>
        <taxon>Amblyomminae</taxon>
        <taxon>Amblyomma</taxon>
    </lineage>
</organism>
<accession>A0AAQ4EPQ6</accession>
<sequence length="746" mass="80403">MQKPDGGRGASRGGRGDQRQQRGARTDQLEKRKVFVGNIGAEATEDDVRRSFENLTVEKVYLRCGGEKKAHCFVVFSTEAEAQEALQGSFMLNNHPIAVKVACSRPEAGGISNSSATSRDHGEGSRDGSGETKDKQKEAFLANLPNQVEEEDILRLFEKYGAEKVVLKKPDNKRPFAFLTLRDQQAVAAAVSEMNDHTFLGRRISVQYAGQKSGHQKTNRGPASQSNRTASNRNERSSEGGNSDESWDIPSSGPSVGTSASQPNWNMLNRTNSSSKGGDSDESWDNPPSGPSLGTSVSQPNRNMLNRTNSSSKGGDSDESWDNPPSGPSGDSSASQPERNVQNRKDFSSEGADSGDSWDSASHAQSHVLDTPSPSANLDGPPPLRRVANARMAGDAPPPLIPAKGRGLPAAFNGPLMPQWTANGPGAHDGPPPLERVSHRQEAHEVQHDGPKVSSRNEVFVGNLKADVTEDEIRGIFEKYGVVSISLKAKGPKPVCFVALESAASIERAVQDLNGASVGNQHNLAVRRADDPKPNSKPDSRKQKADAPASKDFSNINKLFVANLPKEVTKDDVRHLFDKYGVKEIFLITTKGLPYAFVKLTSGEGFNRALEEMQGFMFQDHKLFIGLPATKDGGAAPQPHSLPRTPPCGGSSDGPSQPSESSPVVLCIANFPPETKMADVVELFSSWDPLEVVMGKSESSGLGPYPHAYVTLANRDMAEAAVLDLNKTYFRGRVIIVLPVPEKFKK</sequence>
<dbReference type="AlphaFoldDB" id="A0AAQ4EPQ6"/>
<feature type="region of interest" description="Disordered" evidence="3">
    <location>
        <begin position="526"/>
        <end position="550"/>
    </location>
</feature>
<protein>
    <recommendedName>
        <fullName evidence="4">RRM domain-containing protein</fullName>
    </recommendedName>
</protein>
<feature type="domain" description="RRM" evidence="4">
    <location>
        <begin position="457"/>
        <end position="531"/>
    </location>
</feature>
<feature type="compositionally biased region" description="Polar residues" evidence="3">
    <location>
        <begin position="252"/>
        <end position="277"/>
    </location>
</feature>
<evidence type="ECO:0000256" key="1">
    <source>
        <dbReference type="ARBA" id="ARBA00022884"/>
    </source>
</evidence>